<dbReference type="GO" id="GO:0016787">
    <property type="term" value="F:hydrolase activity"/>
    <property type="evidence" value="ECO:0007669"/>
    <property type="project" value="UniProtKB-KW"/>
</dbReference>
<evidence type="ECO:0000256" key="1">
    <source>
        <dbReference type="ARBA" id="ARBA00022801"/>
    </source>
</evidence>
<dbReference type="Proteomes" id="UP000321049">
    <property type="component" value="Unassembled WGS sequence"/>
</dbReference>
<dbReference type="InterPro" id="IPR000868">
    <property type="entry name" value="Isochorismatase-like_dom"/>
</dbReference>
<dbReference type="RefSeq" id="WP_146844168.1">
    <property type="nucleotide sequence ID" value="NZ_BJWH01000001.1"/>
</dbReference>
<name>A0A511JFF1_9CELL</name>
<dbReference type="AlphaFoldDB" id="A0A511JFF1"/>
<evidence type="ECO:0000313" key="3">
    <source>
        <dbReference type="EMBL" id="GEL96539.1"/>
    </source>
</evidence>
<dbReference type="SUPFAM" id="SSF52499">
    <property type="entry name" value="Isochorismatase-like hydrolases"/>
    <property type="match status" value="1"/>
</dbReference>
<dbReference type="Pfam" id="PF00857">
    <property type="entry name" value="Isochorismatase"/>
    <property type="match status" value="1"/>
</dbReference>
<dbReference type="InterPro" id="IPR036380">
    <property type="entry name" value="Isochorismatase-like_sf"/>
</dbReference>
<dbReference type="PANTHER" id="PTHR43540">
    <property type="entry name" value="PEROXYUREIDOACRYLATE/UREIDOACRYLATE AMIDOHYDROLASE-RELATED"/>
    <property type="match status" value="1"/>
</dbReference>
<evidence type="ECO:0000259" key="2">
    <source>
        <dbReference type="Pfam" id="PF00857"/>
    </source>
</evidence>
<comment type="caution">
    <text evidence="3">The sequence shown here is derived from an EMBL/GenBank/DDBJ whole genome shotgun (WGS) entry which is preliminary data.</text>
</comment>
<keyword evidence="4" id="KW-1185">Reference proteome</keyword>
<evidence type="ECO:0000313" key="4">
    <source>
        <dbReference type="Proteomes" id="UP000321049"/>
    </source>
</evidence>
<feature type="domain" description="Isochorismatase-like" evidence="2">
    <location>
        <begin position="36"/>
        <end position="164"/>
    </location>
</feature>
<dbReference type="EMBL" id="BJWH01000001">
    <property type="protein sequence ID" value="GEL96539.1"/>
    <property type="molecule type" value="Genomic_DNA"/>
</dbReference>
<gene>
    <name evidence="3" type="ORF">CTE05_00860</name>
</gene>
<protein>
    <recommendedName>
        <fullName evidence="2">Isochorismatase-like domain-containing protein</fullName>
    </recommendedName>
</protein>
<sequence>MHVTGTTPYPWPYDGDLAGSGTALLVVLPSGVEPPEATEPLAAAVRAAGGTVVVVRTTAPAPGALRPPGIPSEAAAGVADLDLTAGGVDGFYASDLDLVLRTGRIRRLLLAGVGLETCVHSTMRDANDRGYECLLVLDACVPIDPDLVTASVSSIEMSGGIFGAVGTSADVIAALTTVPEPLGALR</sequence>
<proteinExistence type="predicted"/>
<dbReference type="InterPro" id="IPR050272">
    <property type="entry name" value="Isochorismatase-like_hydrls"/>
</dbReference>
<dbReference type="PANTHER" id="PTHR43540:SF9">
    <property type="entry name" value="FAMILY HYDROLASE, PUTATIVE (AFU_ORTHOLOGUE AFUA_2G08700)-RELATED"/>
    <property type="match status" value="1"/>
</dbReference>
<dbReference type="OrthoDB" id="3174612at2"/>
<dbReference type="Gene3D" id="3.40.50.850">
    <property type="entry name" value="Isochorismatase-like"/>
    <property type="match status" value="1"/>
</dbReference>
<organism evidence="3 4">
    <name type="scientific">Cellulomonas terrae</name>
    <dbReference type="NCBI Taxonomy" id="311234"/>
    <lineage>
        <taxon>Bacteria</taxon>
        <taxon>Bacillati</taxon>
        <taxon>Actinomycetota</taxon>
        <taxon>Actinomycetes</taxon>
        <taxon>Micrococcales</taxon>
        <taxon>Cellulomonadaceae</taxon>
        <taxon>Cellulomonas</taxon>
    </lineage>
</organism>
<keyword evidence="1" id="KW-0378">Hydrolase</keyword>
<reference evidence="3 4" key="1">
    <citation type="submission" date="2019-07" db="EMBL/GenBank/DDBJ databases">
        <title>Whole genome shotgun sequence of Cellulomonas terrae NBRC 100819.</title>
        <authorList>
            <person name="Hosoyama A."/>
            <person name="Uohara A."/>
            <person name="Ohji S."/>
            <person name="Ichikawa N."/>
        </authorList>
    </citation>
    <scope>NUCLEOTIDE SEQUENCE [LARGE SCALE GENOMIC DNA]</scope>
    <source>
        <strain evidence="3 4">NBRC 100819</strain>
    </source>
</reference>
<accession>A0A511JFF1</accession>